<evidence type="ECO:0000313" key="2">
    <source>
        <dbReference type="Proteomes" id="UP000009081"/>
    </source>
</evidence>
<dbReference type="CDD" id="cd00038">
    <property type="entry name" value="CAP_ED"/>
    <property type="match status" value="1"/>
</dbReference>
<geneLocation type="plasmid" evidence="1 2">
    <name>p2META1</name>
</geneLocation>
<accession>C5B6T5</accession>
<dbReference type="InterPro" id="IPR018490">
    <property type="entry name" value="cNMP-bd_dom_sf"/>
</dbReference>
<keyword evidence="1" id="KW-0614">Plasmid</keyword>
<reference evidence="1 2" key="1">
    <citation type="journal article" date="2009" name="PLoS ONE">
        <title>Methylobacterium genome sequences: a reference blueprint to investigate microbial metabolism of C1 compounds from natural and industrial sources.</title>
        <authorList>
            <person name="Vuilleumier S."/>
            <person name="Chistoserdova L."/>
            <person name="Lee M.-C."/>
            <person name="Bringel F."/>
            <person name="Lajus A."/>
            <person name="Zhou Y."/>
            <person name="Gourion B."/>
            <person name="Barbe V."/>
            <person name="Chang J."/>
            <person name="Cruveiller S."/>
            <person name="Dossat C."/>
            <person name="Gillett W."/>
            <person name="Gruffaz C."/>
            <person name="Haugen E."/>
            <person name="Hourcade E."/>
            <person name="Levy R."/>
            <person name="Mangenot S."/>
            <person name="Muller E."/>
            <person name="Nadalig T."/>
            <person name="Pagni M."/>
            <person name="Penny C."/>
            <person name="Peyraud R."/>
            <person name="Robinson D.G."/>
            <person name="Roche D."/>
            <person name="Rouy Z."/>
            <person name="Saenampechek C."/>
            <person name="Salvignol G."/>
            <person name="Vallenet D."/>
            <person name="Wu Z."/>
            <person name="Marx C.J."/>
            <person name="Vorholt J.A."/>
            <person name="Olson M.V."/>
            <person name="Kaul R."/>
            <person name="Weissenbach J."/>
            <person name="Medigue C."/>
            <person name="Lidstrom M.E."/>
        </authorList>
    </citation>
    <scope>NUCLEOTIDE SEQUENCE [LARGE SCALE GENOMIC DNA]</scope>
    <source>
        <strain evidence="2">ATCC 14718 / DSM 1338 / JCM 2805 / NCIMB 9133 / AM1</strain>
    </source>
</reference>
<name>C5B6T5_METEA</name>
<dbReference type="KEGG" id="mea:Mex_p20031"/>
<dbReference type="InterPro" id="IPR014710">
    <property type="entry name" value="RmlC-like_jellyroll"/>
</dbReference>
<dbReference type="SUPFAM" id="SSF51206">
    <property type="entry name" value="cAMP-binding domain-like"/>
    <property type="match status" value="1"/>
</dbReference>
<organism evidence="1 2">
    <name type="scientific">Methylorubrum extorquens (strain ATCC 14718 / DSM 1338 / JCM 2805 / NCIMB 9133 / AM1)</name>
    <name type="common">Methylobacterium extorquens</name>
    <dbReference type="NCBI Taxonomy" id="272630"/>
    <lineage>
        <taxon>Bacteria</taxon>
        <taxon>Pseudomonadati</taxon>
        <taxon>Pseudomonadota</taxon>
        <taxon>Alphaproteobacteria</taxon>
        <taxon>Hyphomicrobiales</taxon>
        <taxon>Methylobacteriaceae</taxon>
        <taxon>Methylorubrum</taxon>
    </lineage>
</organism>
<dbReference type="Proteomes" id="UP000009081">
    <property type="component" value="Plasmid p2META1"/>
</dbReference>
<dbReference type="HOGENOM" id="CLU_1407327_0_0_5"/>
<gene>
    <name evidence="1" type="ordered locus">MexAM1_p2METAp0031</name>
</gene>
<dbReference type="InterPro" id="IPR000595">
    <property type="entry name" value="cNMP-bd_dom"/>
</dbReference>
<proteinExistence type="predicted"/>
<sequence>MLRLRVDNAVGGDPFLRKLERAGNLSEGERTALQTLTFNRRSVPARRDITDGDTTDRIYLVMSGFACRYKTLLGGNRRIVSFVLPGDLCYLHDKGGVTSGQQSAKDRPFKLRSAFCLFDIPPHCGKLPAGTGMRGSCEPCRRAAFFADAATLVSLPIGEAQAGRATELSKGMFPCSAVEPSSRAAPPWEARPR</sequence>
<dbReference type="AlphaFoldDB" id="C5B6T5"/>
<evidence type="ECO:0008006" key="3">
    <source>
        <dbReference type="Google" id="ProtNLM"/>
    </source>
</evidence>
<dbReference type="Gene3D" id="2.60.120.10">
    <property type="entry name" value="Jelly Rolls"/>
    <property type="match status" value="1"/>
</dbReference>
<keyword evidence="2" id="KW-1185">Reference proteome</keyword>
<dbReference type="EMBL" id="CP001513">
    <property type="protein sequence ID" value="ACS44167.1"/>
    <property type="molecule type" value="Genomic_DNA"/>
</dbReference>
<protein>
    <recommendedName>
        <fullName evidence="3">Cyclic nucleotide-binding domain-containing protein</fullName>
    </recommendedName>
</protein>
<evidence type="ECO:0000313" key="1">
    <source>
        <dbReference type="EMBL" id="ACS44167.1"/>
    </source>
</evidence>